<evidence type="ECO:0008006" key="4">
    <source>
        <dbReference type="Google" id="ProtNLM"/>
    </source>
</evidence>
<sequence length="67" mass="7082">MATVQGSNPLSKHTDDVLKDENRRMPAAELPREDKDKPAAGGGDELNVDELEEAERGGPPRSGGGPD</sequence>
<feature type="compositionally biased region" description="Polar residues" evidence="1">
    <location>
        <begin position="1"/>
        <end position="11"/>
    </location>
</feature>
<feature type="region of interest" description="Disordered" evidence="1">
    <location>
        <begin position="1"/>
        <end position="67"/>
    </location>
</feature>
<dbReference type="Proteomes" id="UP001501706">
    <property type="component" value="Unassembled WGS sequence"/>
</dbReference>
<evidence type="ECO:0000313" key="3">
    <source>
        <dbReference type="Proteomes" id="UP001501706"/>
    </source>
</evidence>
<dbReference type="RefSeq" id="WP_087838895.1">
    <property type="nucleotide sequence ID" value="NZ_BAAAEN010000014.1"/>
</dbReference>
<comment type="caution">
    <text evidence="2">The sequence shown here is derived from an EMBL/GenBank/DDBJ whole genome shotgun (WGS) entry which is preliminary data.</text>
</comment>
<protein>
    <recommendedName>
        <fullName evidence="4">MatE protein</fullName>
    </recommendedName>
</protein>
<dbReference type="EMBL" id="BAAAEN010000014">
    <property type="protein sequence ID" value="GAA0515440.1"/>
    <property type="molecule type" value="Genomic_DNA"/>
</dbReference>
<reference evidence="3" key="1">
    <citation type="journal article" date="2019" name="Int. J. Syst. Evol. Microbiol.">
        <title>The Global Catalogue of Microorganisms (GCM) 10K type strain sequencing project: providing services to taxonomists for standard genome sequencing and annotation.</title>
        <authorList>
            <consortium name="The Broad Institute Genomics Platform"/>
            <consortium name="The Broad Institute Genome Sequencing Center for Infectious Disease"/>
            <person name="Wu L."/>
            <person name="Ma J."/>
        </authorList>
    </citation>
    <scope>NUCLEOTIDE SEQUENCE [LARGE SCALE GENOMIC DNA]</scope>
    <source>
        <strain evidence="3">JCM 14330</strain>
    </source>
</reference>
<name>A0ABP3MAJ3_9BURK</name>
<feature type="compositionally biased region" description="Basic and acidic residues" evidence="1">
    <location>
        <begin position="12"/>
        <end position="38"/>
    </location>
</feature>
<keyword evidence="3" id="KW-1185">Reference proteome</keyword>
<evidence type="ECO:0000256" key="1">
    <source>
        <dbReference type="SAM" id="MobiDB-lite"/>
    </source>
</evidence>
<accession>A0ABP3MAJ3</accession>
<proteinExistence type="predicted"/>
<evidence type="ECO:0000313" key="2">
    <source>
        <dbReference type="EMBL" id="GAA0515440.1"/>
    </source>
</evidence>
<gene>
    <name evidence="2" type="ORF">GCM10009097_36160</name>
</gene>
<organism evidence="2 3">
    <name type="scientific">Pigmentiphaga daeguensis</name>
    <dbReference type="NCBI Taxonomy" id="414049"/>
    <lineage>
        <taxon>Bacteria</taxon>
        <taxon>Pseudomonadati</taxon>
        <taxon>Pseudomonadota</taxon>
        <taxon>Betaproteobacteria</taxon>
        <taxon>Burkholderiales</taxon>
        <taxon>Alcaligenaceae</taxon>
        <taxon>Pigmentiphaga</taxon>
    </lineage>
</organism>